<reference evidence="17" key="2">
    <citation type="submission" date="2025-09" db="UniProtKB">
        <authorList>
            <consortium name="Ensembl"/>
        </authorList>
    </citation>
    <scope>IDENTIFICATION</scope>
</reference>
<dbReference type="Gene3D" id="1.10.287.770">
    <property type="entry name" value="YojJ-like"/>
    <property type="match status" value="1"/>
</dbReference>
<dbReference type="GeneTree" id="ENSGT00980000198998"/>
<evidence type="ECO:0000256" key="8">
    <source>
        <dbReference type="ARBA" id="ARBA00022729"/>
    </source>
</evidence>
<dbReference type="GO" id="GO:0009986">
    <property type="term" value="C:cell surface"/>
    <property type="evidence" value="ECO:0007669"/>
    <property type="project" value="TreeGrafter"/>
</dbReference>
<keyword evidence="12 16" id="KW-0472">Membrane</keyword>
<feature type="region of interest" description="Disordered" evidence="15">
    <location>
        <begin position="81"/>
        <end position="116"/>
    </location>
</feature>
<evidence type="ECO:0000256" key="7">
    <source>
        <dbReference type="ARBA" id="ARBA00022723"/>
    </source>
</evidence>
<dbReference type="GO" id="GO:0002283">
    <property type="term" value="P:neutrophil activation involved in immune response"/>
    <property type="evidence" value="ECO:0007669"/>
    <property type="project" value="TreeGrafter"/>
</dbReference>
<organism evidence="17 18">
    <name type="scientific">Leptobrachium leishanense</name>
    <name type="common">Leishan spiny toad</name>
    <dbReference type="NCBI Taxonomy" id="445787"/>
    <lineage>
        <taxon>Eukaryota</taxon>
        <taxon>Metazoa</taxon>
        <taxon>Chordata</taxon>
        <taxon>Craniata</taxon>
        <taxon>Vertebrata</taxon>
        <taxon>Euteleostomi</taxon>
        <taxon>Amphibia</taxon>
        <taxon>Batrachia</taxon>
        <taxon>Anura</taxon>
        <taxon>Pelobatoidea</taxon>
        <taxon>Megophryidae</taxon>
        <taxon>Leptobrachium</taxon>
    </lineage>
</organism>
<dbReference type="Ensembl" id="ENSLLET00000046462.1">
    <property type="protein sequence ID" value="ENSLLEP00000044672.1"/>
    <property type="gene ID" value="ENSLLEG00000028368.1"/>
</dbReference>
<name>A0A8C5QZF0_9ANUR</name>
<dbReference type="PANTHER" id="PTHR17554:SF2">
    <property type="entry name" value="TYRO PROTEIN TYROSINE KINASE-BINDING PROTEIN"/>
    <property type="match status" value="1"/>
</dbReference>
<evidence type="ECO:0000256" key="12">
    <source>
        <dbReference type="ARBA" id="ARBA00023136"/>
    </source>
</evidence>
<dbReference type="GO" id="GO:0032816">
    <property type="term" value="P:positive regulation of natural killer cell activation"/>
    <property type="evidence" value="ECO:0007669"/>
    <property type="project" value="TreeGrafter"/>
</dbReference>
<dbReference type="GO" id="GO:1904151">
    <property type="term" value="P:positive regulation of microglial cell mediated cytotoxicity"/>
    <property type="evidence" value="ECO:0007669"/>
    <property type="project" value="TreeGrafter"/>
</dbReference>
<evidence type="ECO:0000313" key="18">
    <source>
        <dbReference type="Proteomes" id="UP000694569"/>
    </source>
</evidence>
<evidence type="ECO:0000256" key="11">
    <source>
        <dbReference type="ARBA" id="ARBA00022989"/>
    </source>
</evidence>
<evidence type="ECO:0000256" key="6">
    <source>
        <dbReference type="ARBA" id="ARBA00022692"/>
    </source>
</evidence>
<evidence type="ECO:0000256" key="3">
    <source>
        <dbReference type="ARBA" id="ARBA00022356"/>
    </source>
</evidence>
<dbReference type="GO" id="GO:0002282">
    <property type="term" value="P:microglial cell activation involved in immune response"/>
    <property type="evidence" value="ECO:0007669"/>
    <property type="project" value="TreeGrafter"/>
</dbReference>
<protein>
    <recommendedName>
        <fullName evidence="3">TYRO protein tyrosine kinase-binding protein</fullName>
    </recommendedName>
    <alternativeName>
        <fullName evidence="14">DNAX-activation protein 12</fullName>
    </alternativeName>
</protein>
<evidence type="ECO:0000256" key="1">
    <source>
        <dbReference type="ARBA" id="ARBA00004251"/>
    </source>
</evidence>
<evidence type="ECO:0000313" key="17">
    <source>
        <dbReference type="Ensembl" id="ENSLLEP00000044672.1"/>
    </source>
</evidence>
<keyword evidence="18" id="KW-1185">Reference proteome</keyword>
<evidence type="ECO:0000256" key="14">
    <source>
        <dbReference type="ARBA" id="ARBA00031252"/>
    </source>
</evidence>
<comment type="similarity">
    <text evidence="2">Belongs to the TYROBP family.</text>
</comment>
<dbReference type="InterPro" id="IPR026200">
    <property type="entry name" value="Tyrobp"/>
</dbReference>
<keyword evidence="8" id="KW-0732">Signal</keyword>
<evidence type="ECO:0000256" key="10">
    <source>
        <dbReference type="ARBA" id="ARBA00022859"/>
    </source>
</evidence>
<keyword evidence="10" id="KW-0391">Immunity</keyword>
<feature type="transmembrane region" description="Helical" evidence="16">
    <location>
        <begin position="49"/>
        <end position="70"/>
    </location>
</feature>
<evidence type="ECO:0000256" key="13">
    <source>
        <dbReference type="ARBA" id="ARBA00023157"/>
    </source>
</evidence>
<comment type="subcellular location">
    <subcellularLocation>
        <location evidence="1">Cell membrane</location>
        <topology evidence="1">Single-pass type I membrane protein</topology>
    </subcellularLocation>
</comment>
<dbReference type="OrthoDB" id="9901873at2759"/>
<evidence type="ECO:0000256" key="15">
    <source>
        <dbReference type="SAM" id="MobiDB-lite"/>
    </source>
</evidence>
<dbReference type="GO" id="GO:0032911">
    <property type="term" value="P:negative regulation of transforming growth factor beta1 production"/>
    <property type="evidence" value="ECO:0007669"/>
    <property type="project" value="TreeGrafter"/>
</dbReference>
<dbReference type="GO" id="GO:0046872">
    <property type="term" value="F:metal ion binding"/>
    <property type="evidence" value="ECO:0007669"/>
    <property type="project" value="UniProtKB-KW"/>
</dbReference>
<reference evidence="17" key="1">
    <citation type="submission" date="2025-08" db="UniProtKB">
        <authorList>
            <consortium name="Ensembl"/>
        </authorList>
    </citation>
    <scope>IDENTIFICATION</scope>
</reference>
<sequence length="116" mass="12732">MNAEMVQLPVRGVCDTHNAGSVHSTVLYAGAALGQDGCGDCIRLDSGAITGIVICDIIITILIALTAYFVSSKIQRRKQIERNKCQKSEMQTNDRTYEELQGPRTDVYNELGNLQN</sequence>
<accession>A0A8C5QZF0</accession>
<keyword evidence="4" id="KW-1003">Cell membrane</keyword>
<keyword evidence="5" id="KW-0597">Phosphoprotein</keyword>
<dbReference type="AlphaFoldDB" id="A0A8C5QZF0"/>
<evidence type="ECO:0000256" key="4">
    <source>
        <dbReference type="ARBA" id="ARBA00022475"/>
    </source>
</evidence>
<dbReference type="GO" id="GO:0005886">
    <property type="term" value="C:plasma membrane"/>
    <property type="evidence" value="ECO:0007669"/>
    <property type="project" value="UniProtKB-SubCell"/>
</dbReference>
<dbReference type="PANTHER" id="PTHR17554">
    <property type="entry name" value="TYRO PROTEIN TYROSINE KINASE-BINDING PROTEIN"/>
    <property type="match status" value="1"/>
</dbReference>
<evidence type="ECO:0000256" key="2">
    <source>
        <dbReference type="ARBA" id="ARBA00009791"/>
    </source>
</evidence>
<dbReference type="GO" id="GO:0030889">
    <property type="term" value="P:negative regulation of B cell proliferation"/>
    <property type="evidence" value="ECO:0007669"/>
    <property type="project" value="TreeGrafter"/>
</dbReference>
<evidence type="ECO:0000256" key="9">
    <source>
        <dbReference type="ARBA" id="ARBA00022837"/>
    </source>
</evidence>
<keyword evidence="9" id="KW-0106">Calcium</keyword>
<keyword evidence="13" id="KW-1015">Disulfide bond</keyword>
<dbReference type="GO" id="GO:0034241">
    <property type="term" value="P:positive regulation of macrophage fusion"/>
    <property type="evidence" value="ECO:0007669"/>
    <property type="project" value="TreeGrafter"/>
</dbReference>
<evidence type="ECO:0000256" key="16">
    <source>
        <dbReference type="SAM" id="Phobius"/>
    </source>
</evidence>
<keyword evidence="11 16" id="KW-1133">Transmembrane helix</keyword>
<evidence type="ECO:0000256" key="5">
    <source>
        <dbReference type="ARBA" id="ARBA00022553"/>
    </source>
</evidence>
<proteinExistence type="inferred from homology"/>
<dbReference type="Proteomes" id="UP000694569">
    <property type="component" value="Unplaced"/>
</dbReference>
<dbReference type="GO" id="GO:0005102">
    <property type="term" value="F:signaling receptor binding"/>
    <property type="evidence" value="ECO:0007669"/>
    <property type="project" value="TreeGrafter"/>
</dbReference>
<keyword evidence="6 16" id="KW-0812">Transmembrane</keyword>
<keyword evidence="7" id="KW-0479">Metal-binding</keyword>